<sequence>MRSQYIVVKNEVAAAINQNQFCQEQQRPFVAGGDGGGSSNEREGRARFMRSVKTEWIAAGEALPPIDGEEDDAQQQLANDNIAQSAEAVRNDYINRNF</sequence>
<organism evidence="1 2">
    <name type="scientific">Globodera pallida</name>
    <name type="common">Potato cyst nematode worm</name>
    <name type="synonym">Heterodera pallida</name>
    <dbReference type="NCBI Taxonomy" id="36090"/>
    <lineage>
        <taxon>Eukaryota</taxon>
        <taxon>Metazoa</taxon>
        <taxon>Ecdysozoa</taxon>
        <taxon>Nematoda</taxon>
        <taxon>Chromadorea</taxon>
        <taxon>Rhabditida</taxon>
        <taxon>Tylenchina</taxon>
        <taxon>Tylenchomorpha</taxon>
        <taxon>Tylenchoidea</taxon>
        <taxon>Heteroderidae</taxon>
        <taxon>Heteroderinae</taxon>
        <taxon>Globodera</taxon>
    </lineage>
</organism>
<proteinExistence type="predicted"/>
<reference evidence="1" key="2">
    <citation type="submission" date="2014-05" db="EMBL/GenBank/DDBJ databases">
        <title>The genome and life-stage specific transcriptomes of Globodera pallida elucidate key aspects of plant parasitism by a cyst nematode.</title>
        <authorList>
            <person name="Cotton J.A."/>
            <person name="Lilley C.J."/>
            <person name="Jones L.M."/>
            <person name="Kikuchi T."/>
            <person name="Reid A.J."/>
            <person name="Thorpe P."/>
            <person name="Tsai I.J."/>
            <person name="Beasley H."/>
            <person name="Blok V."/>
            <person name="Cock P.J.A."/>
            <person name="Van den Akker S.E."/>
            <person name="Holroyd N."/>
            <person name="Hunt M."/>
            <person name="Mantelin S."/>
            <person name="Naghra H."/>
            <person name="Pain A."/>
            <person name="Palomares-Rius J.E."/>
            <person name="Zarowiecki M."/>
            <person name="Berriman M."/>
            <person name="Jones J.T."/>
            <person name="Urwin P.E."/>
        </authorList>
    </citation>
    <scope>NUCLEOTIDE SEQUENCE [LARGE SCALE GENOMIC DNA]</scope>
    <source>
        <strain evidence="1">Lindley</strain>
    </source>
</reference>
<dbReference type="Proteomes" id="UP000050741">
    <property type="component" value="Unassembled WGS sequence"/>
</dbReference>
<reference evidence="2" key="3">
    <citation type="submission" date="2016-06" db="UniProtKB">
        <authorList>
            <consortium name="WormBaseParasite"/>
        </authorList>
    </citation>
    <scope>IDENTIFICATION</scope>
</reference>
<dbReference type="AlphaFoldDB" id="A0A183BYA8"/>
<evidence type="ECO:0000313" key="2">
    <source>
        <dbReference type="WBParaSite" id="GPLIN_000559800"/>
    </source>
</evidence>
<keyword evidence="1" id="KW-1185">Reference proteome</keyword>
<evidence type="ECO:0000313" key="1">
    <source>
        <dbReference type="Proteomes" id="UP000050741"/>
    </source>
</evidence>
<accession>A0A183BYA8</accession>
<reference evidence="1" key="1">
    <citation type="submission" date="2013-12" db="EMBL/GenBank/DDBJ databases">
        <authorList>
            <person name="Aslett M."/>
        </authorList>
    </citation>
    <scope>NUCLEOTIDE SEQUENCE [LARGE SCALE GENOMIC DNA]</scope>
    <source>
        <strain evidence="1">Lindley</strain>
    </source>
</reference>
<name>A0A183BYA8_GLOPA</name>
<protein>
    <submittedName>
        <fullName evidence="2">Uncharacterized protein</fullName>
    </submittedName>
</protein>
<dbReference type="WBParaSite" id="GPLIN_000559800">
    <property type="protein sequence ID" value="GPLIN_000559800"/>
    <property type="gene ID" value="GPLIN_000559800"/>
</dbReference>